<organism evidence="1 2">
    <name type="scientific">Streptomyces liliifuscus</name>
    <dbReference type="NCBI Taxonomy" id="2797636"/>
    <lineage>
        <taxon>Bacteria</taxon>
        <taxon>Bacillati</taxon>
        <taxon>Actinomycetota</taxon>
        <taxon>Actinomycetes</taxon>
        <taxon>Kitasatosporales</taxon>
        <taxon>Streptomycetaceae</taxon>
        <taxon>Streptomyces</taxon>
    </lineage>
</organism>
<evidence type="ECO:0000313" key="2">
    <source>
        <dbReference type="Proteomes" id="UP000595636"/>
    </source>
</evidence>
<keyword evidence="2" id="KW-1185">Reference proteome</keyword>
<dbReference type="KEGG" id="slf:JEQ17_23935"/>
<proteinExistence type="predicted"/>
<dbReference type="EMBL" id="CP066831">
    <property type="protein sequence ID" value="QQM42190.1"/>
    <property type="molecule type" value="Genomic_DNA"/>
</dbReference>
<gene>
    <name evidence="1" type="ORF">JEQ17_23935</name>
</gene>
<dbReference type="Proteomes" id="UP000595636">
    <property type="component" value="Chromosome"/>
</dbReference>
<accession>A0A7T7I716</accession>
<dbReference type="RefSeq" id="WP_200397128.1">
    <property type="nucleotide sequence ID" value="NZ_CP066831.1"/>
</dbReference>
<sequence>MTLDTFDAFDALDVASGVPLDYVRVTDTTWRILNATPRRRAELLEALPPAERAVVAEGTSGPGFDMEQARRRKTVANVLNVSFPVTFFAYYGRTGAEGLHTFLDSEFWQRRPAQPGSVFPPAATASAAFGGFLRSTDWITRQEDWVGEAFAFEDAYLFGRATVDTRPCRADSPGRPRLVPGAWTAEATFDVPAYDRLLRERGTVDPWPEALLLVKRRPAPLAVVSVPISVPAGERIRRVRLTGDTVAALRWLWDAEAPVPEDVSGTPTYAKAVGAGLVDGAAQ</sequence>
<dbReference type="AlphaFoldDB" id="A0A7T7I716"/>
<name>A0A7T7I716_9ACTN</name>
<evidence type="ECO:0000313" key="1">
    <source>
        <dbReference type="EMBL" id="QQM42190.1"/>
    </source>
</evidence>
<protein>
    <submittedName>
        <fullName evidence="1">Uncharacterized protein</fullName>
    </submittedName>
</protein>
<reference evidence="1 2" key="1">
    <citation type="submission" date="2020-12" db="EMBL/GenBank/DDBJ databases">
        <title>A novel species.</title>
        <authorList>
            <person name="Li K."/>
        </authorList>
    </citation>
    <scope>NUCLEOTIDE SEQUENCE [LARGE SCALE GENOMIC DNA]</scope>
    <source>
        <strain evidence="1 2">ZYC-3</strain>
    </source>
</reference>